<evidence type="ECO:0000313" key="4">
    <source>
        <dbReference type="Proteomes" id="UP001465668"/>
    </source>
</evidence>
<dbReference type="InterPro" id="IPR050300">
    <property type="entry name" value="GDXG_lipolytic_enzyme"/>
</dbReference>
<protein>
    <submittedName>
        <fullName evidence="3">Alpha/Beta hydrolase protein</fullName>
    </submittedName>
</protein>
<dbReference type="PANTHER" id="PTHR48081:SF8">
    <property type="entry name" value="ALPHA_BETA HYDROLASE FOLD-3 DOMAIN-CONTAINING PROTEIN-RELATED"/>
    <property type="match status" value="1"/>
</dbReference>
<dbReference type="Pfam" id="PF07859">
    <property type="entry name" value="Abhydrolase_3"/>
    <property type="match status" value="1"/>
</dbReference>
<proteinExistence type="predicted"/>
<evidence type="ECO:0000259" key="2">
    <source>
        <dbReference type="Pfam" id="PF07859"/>
    </source>
</evidence>
<dbReference type="SUPFAM" id="SSF53474">
    <property type="entry name" value="alpha/beta-Hydrolases"/>
    <property type="match status" value="1"/>
</dbReference>
<evidence type="ECO:0000313" key="3">
    <source>
        <dbReference type="EMBL" id="KAK9777632.1"/>
    </source>
</evidence>
<dbReference type="Gene3D" id="3.40.50.1820">
    <property type="entry name" value="alpha/beta hydrolase"/>
    <property type="match status" value="1"/>
</dbReference>
<reference evidence="3 4" key="1">
    <citation type="submission" date="2024-02" db="EMBL/GenBank/DDBJ databases">
        <title>First draft genome assembly of two strains of Seiridium cardinale.</title>
        <authorList>
            <person name="Emiliani G."/>
            <person name="Scali E."/>
        </authorList>
    </citation>
    <scope>NUCLEOTIDE SEQUENCE [LARGE SCALE GENOMIC DNA]</scope>
    <source>
        <strain evidence="3 4">BM-138-000479</strain>
    </source>
</reference>
<dbReference type="GO" id="GO:0016787">
    <property type="term" value="F:hydrolase activity"/>
    <property type="evidence" value="ECO:0007669"/>
    <property type="project" value="UniProtKB-KW"/>
</dbReference>
<accession>A0ABR2XV44</accession>
<feature type="domain" description="Alpha/beta hydrolase fold-3" evidence="2">
    <location>
        <begin position="91"/>
        <end position="313"/>
    </location>
</feature>
<keyword evidence="1 3" id="KW-0378">Hydrolase</keyword>
<evidence type="ECO:0000256" key="1">
    <source>
        <dbReference type="ARBA" id="ARBA00022801"/>
    </source>
</evidence>
<organism evidence="3 4">
    <name type="scientific">Seiridium cardinale</name>
    <dbReference type="NCBI Taxonomy" id="138064"/>
    <lineage>
        <taxon>Eukaryota</taxon>
        <taxon>Fungi</taxon>
        <taxon>Dikarya</taxon>
        <taxon>Ascomycota</taxon>
        <taxon>Pezizomycotina</taxon>
        <taxon>Sordariomycetes</taxon>
        <taxon>Xylariomycetidae</taxon>
        <taxon>Amphisphaeriales</taxon>
        <taxon>Sporocadaceae</taxon>
        <taxon>Seiridium</taxon>
    </lineage>
</organism>
<dbReference type="Proteomes" id="UP001465668">
    <property type="component" value="Unassembled WGS sequence"/>
</dbReference>
<name>A0ABR2XV44_9PEZI</name>
<dbReference type="EMBL" id="JARVKM010000020">
    <property type="protein sequence ID" value="KAK9777632.1"/>
    <property type="molecule type" value="Genomic_DNA"/>
</dbReference>
<dbReference type="PANTHER" id="PTHR48081">
    <property type="entry name" value="AB HYDROLASE SUPERFAMILY PROTEIN C4A8.06C"/>
    <property type="match status" value="1"/>
</dbReference>
<keyword evidence="4" id="KW-1185">Reference proteome</keyword>
<sequence length="369" mass="40371">MADFSHYTGSNEAWLAAAADLPPLPANLTLDERKKVLNDGREKTAAEGMKAFASQIKIQDHSIPTRDKSSVEARSYRPVNVDASKALPVYIHLHGGGFFFGTLASEDAICARIAINAQVVVLNVNYRHTPEHVYPVAWNDTEDAFEWLHDHIELVGGDAQNVVIGGISAGAQLTASFVLQKHLGKVSASRPPIAGQVLMIPCLVNPECYEPQLKKLKDPSLSSYEQNKDAAILPMSVARFFTDSLKVENPQVDDVKLNPGNASPDQVKGLPPAVFGIAGWDILRDEGLLWAKLLSEVGVPTDINMFPGLPHGFRRVGNKLAASERWDQVMEKGITWALSKPTATHEFKVKTETRGTIAFLVLWYLDDSG</sequence>
<dbReference type="InterPro" id="IPR013094">
    <property type="entry name" value="AB_hydrolase_3"/>
</dbReference>
<dbReference type="InterPro" id="IPR029058">
    <property type="entry name" value="AB_hydrolase_fold"/>
</dbReference>
<gene>
    <name evidence="3" type="ORF">SCAR479_05680</name>
</gene>
<comment type="caution">
    <text evidence="3">The sequence shown here is derived from an EMBL/GenBank/DDBJ whole genome shotgun (WGS) entry which is preliminary data.</text>
</comment>